<dbReference type="WBParaSite" id="Hba_19369">
    <property type="protein sequence ID" value="Hba_19369"/>
    <property type="gene ID" value="Hba_19369"/>
</dbReference>
<evidence type="ECO:0000313" key="2">
    <source>
        <dbReference type="WBParaSite" id="Hba_19369"/>
    </source>
</evidence>
<protein>
    <submittedName>
        <fullName evidence="2">Ovule protein</fullName>
    </submittedName>
</protein>
<dbReference type="AlphaFoldDB" id="A0A1I7XPV0"/>
<reference evidence="2" key="1">
    <citation type="submission" date="2016-11" db="UniProtKB">
        <authorList>
            <consortium name="WormBaseParasite"/>
        </authorList>
    </citation>
    <scope>IDENTIFICATION</scope>
</reference>
<keyword evidence="1" id="KW-1185">Reference proteome</keyword>
<dbReference type="Proteomes" id="UP000095283">
    <property type="component" value="Unplaced"/>
</dbReference>
<sequence>MSASPMLQHMYSLDDSSNCHFCQISMNWMRMNGLGQGSVRPLMTGSTSHTPKASQSTTHLGRVCSLRKMHVSSLEDKIPRSGTQCEVACDVLEQIVILIQTKEQLFLCKVVPSSQPHSIYVLFGFI</sequence>
<evidence type="ECO:0000313" key="1">
    <source>
        <dbReference type="Proteomes" id="UP000095283"/>
    </source>
</evidence>
<organism evidence="1 2">
    <name type="scientific">Heterorhabditis bacteriophora</name>
    <name type="common">Entomopathogenic nematode worm</name>
    <dbReference type="NCBI Taxonomy" id="37862"/>
    <lineage>
        <taxon>Eukaryota</taxon>
        <taxon>Metazoa</taxon>
        <taxon>Ecdysozoa</taxon>
        <taxon>Nematoda</taxon>
        <taxon>Chromadorea</taxon>
        <taxon>Rhabditida</taxon>
        <taxon>Rhabditina</taxon>
        <taxon>Rhabditomorpha</taxon>
        <taxon>Strongyloidea</taxon>
        <taxon>Heterorhabditidae</taxon>
        <taxon>Heterorhabditis</taxon>
    </lineage>
</organism>
<proteinExistence type="predicted"/>
<name>A0A1I7XPV0_HETBA</name>
<accession>A0A1I7XPV0</accession>